<dbReference type="Pfam" id="PF03033">
    <property type="entry name" value="Glyco_transf_28"/>
    <property type="match status" value="1"/>
</dbReference>
<dbReference type="FunFam" id="3.40.50.2000:FF:000009">
    <property type="entry name" value="Sterol 3-beta-glucosyltransferase UGT80A2"/>
    <property type="match status" value="1"/>
</dbReference>
<dbReference type="InterPro" id="IPR002213">
    <property type="entry name" value="UDP_glucos_trans"/>
</dbReference>
<sequence>MKFVLAGYGSRGDVEPCLAVGRELLRRGHDVQMAAPPDMLGFVKSVGLAAVAYGQDTQEQSNTATDFVRRMRNPIIALAEVAERVTQAWLEKSTALTSLADGADLLVAGMNEQALATNVAEYHGIPLAALHFFPARIWSSDSMYAPIVKAADEAQRRALGLPETTVRQTTVSLEIQAYDELCLPGPAAEWLKCDGRRPFVGALTLGLPTDEDDEVLFWVAAGTPPIYFGFGSTPIVSLADLVDMIGAACMQLGERALVCAGANEFGSISHPEHVKIVRSVNHAAVLPTCRAVVHHGGAGTTAAGMRAGIPTLILWHWLDQPVWAAGVEQLKVGSGRQFSATTRESLVADLHTVLSPQYAGRAADVAAQMSTPAQSVTRAADLLEDAARQR</sequence>
<organism evidence="3 5">
    <name type="scientific">Mycobacterium celatum</name>
    <dbReference type="NCBI Taxonomy" id="28045"/>
    <lineage>
        <taxon>Bacteria</taxon>
        <taxon>Bacillati</taxon>
        <taxon>Actinomycetota</taxon>
        <taxon>Actinomycetes</taxon>
        <taxon>Mycobacteriales</taxon>
        <taxon>Mycobacteriaceae</taxon>
        <taxon>Mycobacterium</taxon>
    </lineage>
</organism>
<proteinExistence type="predicted"/>
<dbReference type="Pfam" id="PF06722">
    <property type="entry name" value="EryCIII-like_C"/>
    <property type="match status" value="1"/>
</dbReference>
<keyword evidence="3" id="KW-0808">Transferase</keyword>
<feature type="domain" description="Glycosyltransferase family 28 N-terminal" evidence="1">
    <location>
        <begin position="3"/>
        <end position="61"/>
    </location>
</feature>
<protein>
    <submittedName>
        <fullName evidence="3">Glycosyltransferase</fullName>
    </submittedName>
</protein>
<dbReference type="OrthoDB" id="3253247at2"/>
<dbReference type="GO" id="GO:0033072">
    <property type="term" value="P:vancomycin biosynthetic process"/>
    <property type="evidence" value="ECO:0007669"/>
    <property type="project" value="UniProtKB-ARBA"/>
</dbReference>
<dbReference type="Proteomes" id="UP000193907">
    <property type="component" value="Unassembled WGS sequence"/>
</dbReference>
<reference evidence="4 6" key="2">
    <citation type="journal article" date="2017" name="Infect. Genet. Evol.">
        <title>The new phylogeny of the genus Mycobacterium: The old and the news.</title>
        <authorList>
            <person name="Tortoli E."/>
            <person name="Fedrizzi T."/>
            <person name="Meehan C.J."/>
            <person name="Trovato A."/>
            <person name="Grottola A."/>
            <person name="Giacobazzi E."/>
            <person name="Serpini G.F."/>
            <person name="Tagliazucchi S."/>
            <person name="Fabio A."/>
            <person name="Bettua C."/>
            <person name="Bertorelli R."/>
            <person name="Frascaro F."/>
            <person name="De Sanctis V."/>
            <person name="Pecorari M."/>
            <person name="Jousson O."/>
            <person name="Segata N."/>
            <person name="Cirillo D.M."/>
        </authorList>
    </citation>
    <scope>NUCLEOTIDE SEQUENCE [LARGE SCALE GENOMIC DNA]</scope>
    <source>
        <strain evidence="4 6">NCTC 12882</strain>
    </source>
</reference>
<gene>
    <name evidence="3" type="ORF">AWB95_03250</name>
    <name evidence="4" type="ORF">CQY23_00680</name>
</gene>
<accession>A0A1X1RVS0</accession>
<dbReference type="CDD" id="cd03784">
    <property type="entry name" value="GT1_Gtf-like"/>
    <property type="match status" value="1"/>
</dbReference>
<dbReference type="GO" id="GO:0016758">
    <property type="term" value="F:hexosyltransferase activity"/>
    <property type="evidence" value="ECO:0007669"/>
    <property type="project" value="InterPro"/>
</dbReference>
<dbReference type="PANTHER" id="PTHR48050">
    <property type="entry name" value="STEROL 3-BETA-GLUCOSYLTRANSFERASE"/>
    <property type="match status" value="1"/>
</dbReference>
<dbReference type="SUPFAM" id="SSF53756">
    <property type="entry name" value="UDP-Glycosyltransferase/glycogen phosphorylase"/>
    <property type="match status" value="1"/>
</dbReference>
<evidence type="ECO:0000259" key="2">
    <source>
        <dbReference type="Pfam" id="PF06722"/>
    </source>
</evidence>
<name>A0A1X1RVS0_MYCCE</name>
<comment type="caution">
    <text evidence="3">The sequence shown here is derived from an EMBL/GenBank/DDBJ whole genome shotgun (WGS) entry which is preliminary data.</text>
</comment>
<dbReference type="AlphaFoldDB" id="A0A1X1RVS0"/>
<reference evidence="3 5" key="1">
    <citation type="submission" date="2016-01" db="EMBL/GenBank/DDBJ databases">
        <title>The new phylogeny of the genus Mycobacterium.</title>
        <authorList>
            <person name="Tarcisio F."/>
            <person name="Conor M."/>
            <person name="Antonella G."/>
            <person name="Elisabetta G."/>
            <person name="Giulia F.S."/>
            <person name="Sara T."/>
            <person name="Anna F."/>
            <person name="Clotilde B."/>
            <person name="Roberto B."/>
            <person name="Veronica D.S."/>
            <person name="Fabio R."/>
            <person name="Monica P."/>
            <person name="Olivier J."/>
            <person name="Enrico T."/>
            <person name="Nicola S."/>
        </authorList>
    </citation>
    <scope>NUCLEOTIDE SEQUENCE [LARGE SCALE GENOMIC DNA]</scope>
    <source>
        <strain evidence="3 5">DSM 44243</strain>
    </source>
</reference>
<evidence type="ECO:0000313" key="6">
    <source>
        <dbReference type="Proteomes" id="UP000230971"/>
    </source>
</evidence>
<dbReference type="PANTHER" id="PTHR48050:SF13">
    <property type="entry name" value="STEROL 3-BETA-GLUCOSYLTRANSFERASE UGT80A2"/>
    <property type="match status" value="1"/>
</dbReference>
<dbReference type="EMBL" id="PDKV01000001">
    <property type="protein sequence ID" value="PIB81031.1"/>
    <property type="molecule type" value="Genomic_DNA"/>
</dbReference>
<evidence type="ECO:0000313" key="3">
    <source>
        <dbReference type="EMBL" id="ORV18578.1"/>
    </source>
</evidence>
<keyword evidence="5" id="KW-1185">Reference proteome</keyword>
<dbReference type="GO" id="GO:0008194">
    <property type="term" value="F:UDP-glycosyltransferase activity"/>
    <property type="evidence" value="ECO:0007669"/>
    <property type="project" value="InterPro"/>
</dbReference>
<feature type="domain" description="Erythromycin biosynthesis protein CIII-like C-terminal" evidence="2">
    <location>
        <begin position="269"/>
        <end position="370"/>
    </location>
</feature>
<dbReference type="InterPro" id="IPR004276">
    <property type="entry name" value="GlycoTrans_28_N"/>
</dbReference>
<dbReference type="RefSeq" id="WP_085167631.1">
    <property type="nucleotide sequence ID" value="NZ_LQOM01000014.1"/>
</dbReference>
<dbReference type="EMBL" id="LQOM01000014">
    <property type="protein sequence ID" value="ORV18578.1"/>
    <property type="molecule type" value="Genomic_DNA"/>
</dbReference>
<dbReference type="Gene3D" id="3.40.50.2000">
    <property type="entry name" value="Glycogen Phosphorylase B"/>
    <property type="match status" value="2"/>
</dbReference>
<evidence type="ECO:0000313" key="4">
    <source>
        <dbReference type="EMBL" id="PIB81031.1"/>
    </source>
</evidence>
<dbReference type="InterPro" id="IPR010610">
    <property type="entry name" value="EryCIII-like_C"/>
</dbReference>
<dbReference type="STRING" id="28045.AWB95_03250"/>
<dbReference type="GO" id="GO:0005975">
    <property type="term" value="P:carbohydrate metabolic process"/>
    <property type="evidence" value="ECO:0007669"/>
    <property type="project" value="InterPro"/>
</dbReference>
<dbReference type="Proteomes" id="UP000230971">
    <property type="component" value="Unassembled WGS sequence"/>
</dbReference>
<evidence type="ECO:0000313" key="5">
    <source>
        <dbReference type="Proteomes" id="UP000193907"/>
    </source>
</evidence>
<dbReference type="InterPro" id="IPR050426">
    <property type="entry name" value="Glycosyltransferase_28"/>
</dbReference>
<evidence type="ECO:0000259" key="1">
    <source>
        <dbReference type="Pfam" id="PF03033"/>
    </source>
</evidence>